<evidence type="ECO:0000313" key="1">
    <source>
        <dbReference type="EMBL" id="MDG3017079.1"/>
    </source>
</evidence>
<protein>
    <submittedName>
        <fullName evidence="1">Uncharacterized protein</fullName>
    </submittedName>
</protein>
<proteinExistence type="predicted"/>
<gene>
    <name evidence="1" type="ORF">NVS88_21215</name>
</gene>
<evidence type="ECO:0000313" key="2">
    <source>
        <dbReference type="Proteomes" id="UP001152755"/>
    </source>
</evidence>
<accession>A0A9X4M3A2</accession>
<reference evidence="1" key="1">
    <citation type="submission" date="2022-08" db="EMBL/GenBank/DDBJ databases">
        <title>Genome analysis of Corynebacteriales strain.</title>
        <authorList>
            <person name="Lee S.D."/>
        </authorList>
    </citation>
    <scope>NUCLEOTIDE SEQUENCE</scope>
    <source>
        <strain evidence="1">D3-21</strain>
    </source>
</reference>
<name>A0A9X4M3A2_9ACTN</name>
<sequence length="193" mass="20208">MSQLSFFSAETQPPAVGDLAGLLAGPGQVVLSAGGRARISMVVDADWRATALARLIHQAGLGAEITRSEEGRPLVRTASVPELVQLGRAWTKGAVKAVPAGWTVGPRGLRAWALAAGRTDGVRYLLGLDPHAPDTHEPLAAALARVGITSTPVGIRAGGPALRISGRRRLLRLRENVGEMPAEAPIEGFWPNP</sequence>
<organism evidence="1 2">
    <name type="scientific">Speluncibacter jeojiensis</name>
    <dbReference type="NCBI Taxonomy" id="2710754"/>
    <lineage>
        <taxon>Bacteria</taxon>
        <taxon>Bacillati</taxon>
        <taxon>Actinomycetota</taxon>
        <taxon>Actinomycetes</taxon>
        <taxon>Mycobacteriales</taxon>
        <taxon>Speluncibacteraceae</taxon>
        <taxon>Speluncibacter</taxon>
    </lineage>
</organism>
<comment type="caution">
    <text evidence="1">The sequence shown here is derived from an EMBL/GenBank/DDBJ whole genome shotgun (WGS) entry which is preliminary data.</text>
</comment>
<keyword evidence="2" id="KW-1185">Reference proteome</keyword>
<dbReference type="Proteomes" id="UP001152755">
    <property type="component" value="Unassembled WGS sequence"/>
</dbReference>
<dbReference type="AlphaFoldDB" id="A0A9X4M3A2"/>
<dbReference type="RefSeq" id="WP_277830396.1">
    <property type="nucleotide sequence ID" value="NZ_JAAIVF010000001.1"/>
</dbReference>
<dbReference type="EMBL" id="JANRHA010000023">
    <property type="protein sequence ID" value="MDG3017079.1"/>
    <property type="molecule type" value="Genomic_DNA"/>
</dbReference>